<feature type="region of interest" description="Disordered" evidence="1">
    <location>
        <begin position="460"/>
        <end position="489"/>
    </location>
</feature>
<accession>A0A166QRQ0</accession>
<protein>
    <submittedName>
        <fullName evidence="2">Uncharacterized protein</fullName>
    </submittedName>
</protein>
<evidence type="ECO:0000313" key="3">
    <source>
        <dbReference type="Proteomes" id="UP000076532"/>
    </source>
</evidence>
<feature type="region of interest" description="Disordered" evidence="1">
    <location>
        <begin position="386"/>
        <end position="405"/>
    </location>
</feature>
<evidence type="ECO:0000256" key="1">
    <source>
        <dbReference type="SAM" id="MobiDB-lite"/>
    </source>
</evidence>
<feature type="region of interest" description="Disordered" evidence="1">
    <location>
        <begin position="1"/>
        <end position="22"/>
    </location>
</feature>
<evidence type="ECO:0000313" key="2">
    <source>
        <dbReference type="EMBL" id="KZP27466.1"/>
    </source>
</evidence>
<name>A0A166QRQ0_9AGAM</name>
<reference evidence="2 3" key="1">
    <citation type="journal article" date="2016" name="Mol. Biol. Evol.">
        <title>Comparative Genomics of Early-Diverging Mushroom-Forming Fungi Provides Insights into the Origins of Lignocellulose Decay Capabilities.</title>
        <authorList>
            <person name="Nagy L.G."/>
            <person name="Riley R."/>
            <person name="Tritt A."/>
            <person name="Adam C."/>
            <person name="Daum C."/>
            <person name="Floudas D."/>
            <person name="Sun H."/>
            <person name="Yadav J.S."/>
            <person name="Pangilinan J."/>
            <person name="Larsson K.H."/>
            <person name="Matsuura K."/>
            <person name="Barry K."/>
            <person name="Labutti K."/>
            <person name="Kuo R."/>
            <person name="Ohm R.A."/>
            <person name="Bhattacharya S.S."/>
            <person name="Shirouzu T."/>
            <person name="Yoshinaga Y."/>
            <person name="Martin F.M."/>
            <person name="Grigoriev I.V."/>
            <person name="Hibbett D.S."/>
        </authorList>
    </citation>
    <scope>NUCLEOTIDE SEQUENCE [LARGE SCALE GENOMIC DNA]</scope>
    <source>
        <strain evidence="2 3">CBS 109695</strain>
    </source>
</reference>
<feature type="compositionally biased region" description="Low complexity" evidence="1">
    <location>
        <begin position="575"/>
        <end position="588"/>
    </location>
</feature>
<proteinExistence type="predicted"/>
<dbReference type="Proteomes" id="UP000076532">
    <property type="component" value="Unassembled WGS sequence"/>
</dbReference>
<feature type="compositionally biased region" description="Low complexity" evidence="1">
    <location>
        <begin position="460"/>
        <end position="474"/>
    </location>
</feature>
<gene>
    <name evidence="2" type="ORF">FIBSPDRAFT_886376</name>
</gene>
<keyword evidence="3" id="KW-1185">Reference proteome</keyword>
<feature type="region of interest" description="Disordered" evidence="1">
    <location>
        <begin position="543"/>
        <end position="611"/>
    </location>
</feature>
<sequence>MAHISTSQAVPQLHAPSSSSELMGWNGAQSVQQIDRGWDRDESVHKNTGQTSQVVDTGQRVAEKAAFEQVRQQFAASATKLGVSPVELLRALSVPEFARINSTSTWNAYQVYLKDNREAELQRTFGTTTNIELTPQNIKSCFTSFKRAYPAPLWCDIVLKAKLVSEGQMTTTSGTKRSNHFNKSGKRIMDMIDELWLSHRYTGIFLQVSPEDGLKFTYFFETRFKLPDEEAVNHLHIYALNKSMQEAVDPDLPCVNMEANQNSMDLQPGGMDPTVTTAENIATAEIRMTTPAAEGRVDTPQEFRARSLDPGCQPSKLKPPNKSALASAVRDAWARKYEGTYLKPLQPILIAESRPWISKGKVNLALHNLVDTMARRMGVRAIQWPRDADMPPTGAARIGKPSKSGMSELNKSSLASLLRALTDPVVEHQLIFIPIDDAFLDFQGAIITDGDRKCMWPENAAEAPDAARPDLAAAGQKRKRKTGREDYDMSLNQHPKHPYIPHSSIPAAADPLFNPYPGLADLPDSQSLEFLPSPEQLQLLLTSGGLTGHSDDPQADPRPSYAPLSGFPFTSFNPSSARLQPAQQLQPQDIEPQIQSWRHSSADYYDNTMQS</sequence>
<organism evidence="2 3">
    <name type="scientific">Athelia psychrophila</name>
    <dbReference type="NCBI Taxonomy" id="1759441"/>
    <lineage>
        <taxon>Eukaryota</taxon>
        <taxon>Fungi</taxon>
        <taxon>Dikarya</taxon>
        <taxon>Basidiomycota</taxon>
        <taxon>Agaricomycotina</taxon>
        <taxon>Agaricomycetes</taxon>
        <taxon>Agaricomycetidae</taxon>
        <taxon>Atheliales</taxon>
        <taxon>Atheliaceae</taxon>
        <taxon>Athelia</taxon>
    </lineage>
</organism>
<dbReference type="EMBL" id="KV417508">
    <property type="protein sequence ID" value="KZP27466.1"/>
    <property type="molecule type" value="Genomic_DNA"/>
</dbReference>
<dbReference type="AlphaFoldDB" id="A0A166QRQ0"/>